<dbReference type="Proteomes" id="UP000000689">
    <property type="component" value="Chromosome 9"/>
</dbReference>
<comment type="similarity">
    <text evidence="2">Belongs to the IMPACT family.</text>
</comment>
<accession>G0WFQ3</accession>
<dbReference type="InterPro" id="IPR023582">
    <property type="entry name" value="Impact"/>
</dbReference>
<dbReference type="PANTHER" id="PTHR16301">
    <property type="entry name" value="IMPACT-RELATED"/>
    <property type="match status" value="1"/>
</dbReference>
<dbReference type="Gene3D" id="3.30.230.30">
    <property type="entry name" value="Impact, N-terminal domain"/>
    <property type="match status" value="1"/>
</dbReference>
<comment type="subcellular location">
    <subcellularLocation>
        <location evidence="1">Cytoplasm</location>
    </subcellularLocation>
</comment>
<dbReference type="SUPFAM" id="SSF54211">
    <property type="entry name" value="Ribosomal protein S5 domain 2-like"/>
    <property type="match status" value="1"/>
</dbReference>
<feature type="compositionally biased region" description="Polar residues" evidence="7">
    <location>
        <begin position="124"/>
        <end position="140"/>
    </location>
</feature>
<dbReference type="KEGG" id="ndi:NDAI_0I00450"/>
<feature type="region of interest" description="Disordered" evidence="7">
    <location>
        <begin position="124"/>
        <end position="148"/>
    </location>
</feature>
<dbReference type="EMBL" id="HE580275">
    <property type="protein sequence ID" value="CCD26614.1"/>
    <property type="molecule type" value="Genomic_DNA"/>
</dbReference>
<evidence type="ECO:0000256" key="4">
    <source>
        <dbReference type="ARBA" id="ARBA00022491"/>
    </source>
</evidence>
<dbReference type="InterPro" id="IPR006575">
    <property type="entry name" value="RWD_dom"/>
</dbReference>
<evidence type="ECO:0000313" key="9">
    <source>
        <dbReference type="EMBL" id="CCD26614.1"/>
    </source>
</evidence>
<evidence type="ECO:0000256" key="3">
    <source>
        <dbReference type="ARBA" id="ARBA00022490"/>
    </source>
</evidence>
<name>G0WFQ3_NAUDC</name>
<dbReference type="InterPro" id="IPR001498">
    <property type="entry name" value="Impact_N"/>
</dbReference>
<feature type="domain" description="RWD" evidence="8">
    <location>
        <begin position="10"/>
        <end position="118"/>
    </location>
</feature>
<gene>
    <name evidence="9" type="primary">NDAI0I00450</name>
    <name evidence="9" type="ordered locus">NDAI_0I00450</name>
</gene>
<evidence type="ECO:0000313" key="10">
    <source>
        <dbReference type="Proteomes" id="UP000000689"/>
    </source>
</evidence>
<keyword evidence="5" id="KW-0810">Translation regulation</keyword>
<dbReference type="HOGENOM" id="CLU_045276_1_0_1"/>
<dbReference type="Pfam" id="PF01205">
    <property type="entry name" value="Impact_N"/>
    <property type="match status" value="1"/>
</dbReference>
<evidence type="ECO:0000256" key="5">
    <source>
        <dbReference type="ARBA" id="ARBA00022845"/>
    </source>
</evidence>
<organism evidence="9 10">
    <name type="scientific">Naumovozyma dairenensis (strain ATCC 10597 / BCRC 20456 / CBS 421 / NBRC 0211 / NRRL Y-12639)</name>
    <name type="common">Saccharomyces dairenensis</name>
    <dbReference type="NCBI Taxonomy" id="1071378"/>
    <lineage>
        <taxon>Eukaryota</taxon>
        <taxon>Fungi</taxon>
        <taxon>Dikarya</taxon>
        <taxon>Ascomycota</taxon>
        <taxon>Saccharomycotina</taxon>
        <taxon>Saccharomycetes</taxon>
        <taxon>Saccharomycetales</taxon>
        <taxon>Saccharomycetaceae</taxon>
        <taxon>Naumovozyma</taxon>
    </lineage>
</organism>
<dbReference type="GO" id="GO:0031333">
    <property type="term" value="P:negative regulation of protein-containing complex assembly"/>
    <property type="evidence" value="ECO:0007669"/>
    <property type="project" value="EnsemblFungi"/>
</dbReference>
<dbReference type="STRING" id="1071378.G0WFQ3"/>
<dbReference type="InterPro" id="IPR020568">
    <property type="entry name" value="Ribosomal_Su5_D2-typ_SF"/>
</dbReference>
<evidence type="ECO:0000256" key="1">
    <source>
        <dbReference type="ARBA" id="ARBA00004496"/>
    </source>
</evidence>
<keyword evidence="6" id="KW-0346">Stress response</keyword>
<dbReference type="InterPro" id="IPR016135">
    <property type="entry name" value="UBQ-conjugating_enzyme/RWD"/>
</dbReference>
<dbReference type="GO" id="GO:0005737">
    <property type="term" value="C:cytoplasm"/>
    <property type="evidence" value="ECO:0007669"/>
    <property type="project" value="UniProtKB-SubCell"/>
</dbReference>
<dbReference type="GO" id="GO:0006446">
    <property type="term" value="P:regulation of translational initiation"/>
    <property type="evidence" value="ECO:0007669"/>
    <property type="project" value="TreeGrafter"/>
</dbReference>
<dbReference type="PROSITE" id="PS50908">
    <property type="entry name" value="RWD"/>
    <property type="match status" value="1"/>
</dbReference>
<dbReference type="GO" id="GO:0043022">
    <property type="term" value="F:ribosome binding"/>
    <property type="evidence" value="ECO:0007669"/>
    <property type="project" value="EnsemblFungi"/>
</dbReference>
<dbReference type="Pfam" id="PF05773">
    <property type="entry name" value="RWD"/>
    <property type="match status" value="1"/>
</dbReference>
<dbReference type="PROSITE" id="PS00910">
    <property type="entry name" value="UPF0029"/>
    <property type="match status" value="1"/>
</dbReference>
<protein>
    <recommendedName>
        <fullName evidence="8">RWD domain-containing protein</fullName>
    </recommendedName>
</protein>
<keyword evidence="10" id="KW-1185">Reference proteome</keyword>
<dbReference type="AlphaFoldDB" id="G0WFQ3"/>
<dbReference type="eggNOG" id="KOG3299">
    <property type="taxonomic scope" value="Eukaryota"/>
</dbReference>
<dbReference type="PANTHER" id="PTHR16301:SF25">
    <property type="entry name" value="PROTEIN IMPACT"/>
    <property type="match status" value="1"/>
</dbReference>
<dbReference type="SUPFAM" id="SSF54495">
    <property type="entry name" value="UBC-like"/>
    <property type="match status" value="1"/>
</dbReference>
<proteinExistence type="inferred from homology"/>
<dbReference type="InterPro" id="IPR020569">
    <property type="entry name" value="UPF0029_Impact_CS"/>
</dbReference>
<reference evidence="9 10" key="1">
    <citation type="journal article" date="2011" name="Proc. Natl. Acad. Sci. U.S.A.">
        <title>Evolutionary erosion of yeast sex chromosomes by mating-type switching accidents.</title>
        <authorList>
            <person name="Gordon J.L."/>
            <person name="Armisen D."/>
            <person name="Proux-Wera E."/>
            <person name="Oheigeartaigh S.S."/>
            <person name="Byrne K.P."/>
            <person name="Wolfe K.H."/>
        </authorList>
    </citation>
    <scope>NUCLEOTIDE SEQUENCE [LARGE SCALE GENOMIC DNA]</scope>
    <source>
        <strain evidence="10">ATCC 10597 / BCRC 20456 / CBS 421 / NBRC 0211 / NRRL Y-12639</strain>
    </source>
</reference>
<dbReference type="SMART" id="SM00591">
    <property type="entry name" value="RWD"/>
    <property type="match status" value="1"/>
</dbReference>
<dbReference type="OrthoDB" id="69641at2759"/>
<evidence type="ECO:0000256" key="7">
    <source>
        <dbReference type="SAM" id="MobiDB-lite"/>
    </source>
</evidence>
<evidence type="ECO:0000256" key="2">
    <source>
        <dbReference type="ARBA" id="ARBA00007665"/>
    </source>
</evidence>
<evidence type="ECO:0000256" key="6">
    <source>
        <dbReference type="ARBA" id="ARBA00023016"/>
    </source>
</evidence>
<dbReference type="GeneID" id="11496172"/>
<dbReference type="Gene3D" id="3.10.110.10">
    <property type="entry name" value="Ubiquitin Conjugating Enzyme"/>
    <property type="match status" value="1"/>
</dbReference>
<dbReference type="CDD" id="cd23822">
    <property type="entry name" value="RWD_ScYIH1-like"/>
    <property type="match status" value="1"/>
</dbReference>
<dbReference type="OMA" id="HLMQVMD"/>
<keyword evidence="4" id="KW-0678">Repressor</keyword>
<dbReference type="GO" id="GO:0140469">
    <property type="term" value="P:GCN2-mediated signaling"/>
    <property type="evidence" value="ECO:0007669"/>
    <property type="project" value="EnsemblFungi"/>
</dbReference>
<keyword evidence="3" id="KW-0963">Cytoplasm</keyword>
<dbReference type="GO" id="GO:0003785">
    <property type="term" value="F:actin monomer binding"/>
    <property type="evidence" value="ECO:0007669"/>
    <property type="project" value="EnsemblFungi"/>
</dbReference>
<dbReference type="GO" id="GO:0004860">
    <property type="term" value="F:protein kinase inhibitor activity"/>
    <property type="evidence" value="ECO:0007669"/>
    <property type="project" value="EnsemblFungi"/>
</dbReference>
<dbReference type="GO" id="GO:0034198">
    <property type="term" value="P:cellular response to amino acid starvation"/>
    <property type="evidence" value="ECO:0007669"/>
    <property type="project" value="EnsemblFungi"/>
</dbReference>
<dbReference type="InterPro" id="IPR036956">
    <property type="entry name" value="Impact_N_sf"/>
</dbReference>
<dbReference type="RefSeq" id="XP_003671857.1">
    <property type="nucleotide sequence ID" value="XM_003671809.1"/>
</dbReference>
<sequence length="278" mass="31666">MSTDYEDLIEELDTIEAIYPDLLTKRIDESGLIQIKVPQHEYFSLQISFPTHYPSKEPPHLLEISISKKDIPSNVNIELYDLKYLEFLFQEVLDSVHHPGSVCLFDFLTELDGILYIEDEPTTTNGIQQDTSQPEQSSIPTDPFEGWTASDPITDRGSTFIAFAAKVDSEDDAFMKLQQLKMDHKLQRANHVMSAWRIKSMNDDNNTEIIYQDSDDDGETAAGSRMLHLITIMDVWNVIVVVARWFGGVHIGPSRFKHINSTAREAVIRAGFETNNKK</sequence>
<evidence type="ECO:0000259" key="8">
    <source>
        <dbReference type="PROSITE" id="PS50908"/>
    </source>
</evidence>